<dbReference type="Proteomes" id="UP001058974">
    <property type="component" value="Chromosome 2"/>
</dbReference>
<dbReference type="EMBL" id="JAMSHJ010000002">
    <property type="protein sequence ID" value="KAI5436752.1"/>
    <property type="molecule type" value="Genomic_DNA"/>
</dbReference>
<comment type="caution">
    <text evidence="2">The sequence shown here is derived from an EMBL/GenBank/DDBJ whole genome shotgun (WGS) entry which is preliminary data.</text>
</comment>
<proteinExistence type="predicted"/>
<name>A0A9D4YD54_PEA</name>
<dbReference type="Gramene" id="Psat02G0302700-T1">
    <property type="protein sequence ID" value="KAI5436752.1"/>
    <property type="gene ID" value="KIW84_023027"/>
</dbReference>
<feature type="compositionally biased region" description="Polar residues" evidence="1">
    <location>
        <begin position="133"/>
        <end position="143"/>
    </location>
</feature>
<evidence type="ECO:0000313" key="3">
    <source>
        <dbReference type="Proteomes" id="UP001058974"/>
    </source>
</evidence>
<feature type="region of interest" description="Disordered" evidence="1">
    <location>
        <begin position="118"/>
        <end position="143"/>
    </location>
</feature>
<gene>
    <name evidence="2" type="ORF">KIW84_023027</name>
</gene>
<evidence type="ECO:0000313" key="2">
    <source>
        <dbReference type="EMBL" id="KAI5436752.1"/>
    </source>
</evidence>
<sequence>MTYTIPSPKVHDLSISTTYAKPCLKFTTGLCNPIGKGKETASGSQPVEKGHQNTQIMQGQALCFGSGLDPSEPPKPLVSPYISGPGNSASQVSTSTSISQGSMDLISVLAVAHTASSEWKSSEPPFGSPMPNPASQVSTVEGTSVGNSAAIELSY</sequence>
<reference evidence="2 3" key="1">
    <citation type="journal article" date="2022" name="Nat. Genet.">
        <title>Improved pea reference genome and pan-genome highlight genomic features and evolutionary characteristics.</title>
        <authorList>
            <person name="Yang T."/>
            <person name="Liu R."/>
            <person name="Luo Y."/>
            <person name="Hu S."/>
            <person name="Wang D."/>
            <person name="Wang C."/>
            <person name="Pandey M.K."/>
            <person name="Ge S."/>
            <person name="Xu Q."/>
            <person name="Li N."/>
            <person name="Li G."/>
            <person name="Huang Y."/>
            <person name="Saxena R.K."/>
            <person name="Ji Y."/>
            <person name="Li M."/>
            <person name="Yan X."/>
            <person name="He Y."/>
            <person name="Liu Y."/>
            <person name="Wang X."/>
            <person name="Xiang C."/>
            <person name="Varshney R.K."/>
            <person name="Ding H."/>
            <person name="Gao S."/>
            <person name="Zong X."/>
        </authorList>
    </citation>
    <scope>NUCLEOTIDE SEQUENCE [LARGE SCALE GENOMIC DNA]</scope>
    <source>
        <strain evidence="2 3">cv. Zhongwan 6</strain>
    </source>
</reference>
<organism evidence="2 3">
    <name type="scientific">Pisum sativum</name>
    <name type="common">Garden pea</name>
    <name type="synonym">Lathyrus oleraceus</name>
    <dbReference type="NCBI Taxonomy" id="3888"/>
    <lineage>
        <taxon>Eukaryota</taxon>
        <taxon>Viridiplantae</taxon>
        <taxon>Streptophyta</taxon>
        <taxon>Embryophyta</taxon>
        <taxon>Tracheophyta</taxon>
        <taxon>Spermatophyta</taxon>
        <taxon>Magnoliopsida</taxon>
        <taxon>eudicotyledons</taxon>
        <taxon>Gunneridae</taxon>
        <taxon>Pentapetalae</taxon>
        <taxon>rosids</taxon>
        <taxon>fabids</taxon>
        <taxon>Fabales</taxon>
        <taxon>Fabaceae</taxon>
        <taxon>Papilionoideae</taxon>
        <taxon>50 kb inversion clade</taxon>
        <taxon>NPAAA clade</taxon>
        <taxon>Hologalegina</taxon>
        <taxon>IRL clade</taxon>
        <taxon>Fabeae</taxon>
        <taxon>Lathyrus</taxon>
    </lineage>
</organism>
<keyword evidence="3" id="KW-1185">Reference proteome</keyword>
<evidence type="ECO:0000256" key="1">
    <source>
        <dbReference type="SAM" id="MobiDB-lite"/>
    </source>
</evidence>
<feature type="region of interest" description="Disordered" evidence="1">
    <location>
        <begin position="74"/>
        <end position="96"/>
    </location>
</feature>
<dbReference type="AlphaFoldDB" id="A0A9D4YD54"/>
<accession>A0A9D4YD54</accession>
<protein>
    <submittedName>
        <fullName evidence="2">Uncharacterized protein</fullName>
    </submittedName>
</protein>